<dbReference type="Proteomes" id="UP001432027">
    <property type="component" value="Unassembled WGS sequence"/>
</dbReference>
<evidence type="ECO:0000313" key="2">
    <source>
        <dbReference type="Proteomes" id="UP001432027"/>
    </source>
</evidence>
<comment type="caution">
    <text evidence="1">The sequence shown here is derived from an EMBL/GenBank/DDBJ whole genome shotgun (WGS) entry which is preliminary data.</text>
</comment>
<keyword evidence="2" id="KW-1185">Reference proteome</keyword>
<protein>
    <submittedName>
        <fullName evidence="1">Uncharacterized protein</fullName>
    </submittedName>
</protein>
<proteinExistence type="predicted"/>
<name>A0AAV5U9N6_9BILA</name>
<dbReference type="EMBL" id="BTSX01000006">
    <property type="protein sequence ID" value="GMT03378.1"/>
    <property type="molecule type" value="Genomic_DNA"/>
</dbReference>
<gene>
    <name evidence="1" type="ORF">PENTCL1PPCAC_25552</name>
</gene>
<dbReference type="AlphaFoldDB" id="A0AAV5U9N6"/>
<evidence type="ECO:0000313" key="1">
    <source>
        <dbReference type="EMBL" id="GMT03378.1"/>
    </source>
</evidence>
<reference evidence="1" key="1">
    <citation type="submission" date="2023-10" db="EMBL/GenBank/DDBJ databases">
        <title>Genome assembly of Pristionchus species.</title>
        <authorList>
            <person name="Yoshida K."/>
            <person name="Sommer R.J."/>
        </authorList>
    </citation>
    <scope>NUCLEOTIDE SEQUENCE</scope>
    <source>
        <strain evidence="1">RS0144</strain>
    </source>
</reference>
<accession>A0AAV5U9N6</accession>
<organism evidence="1 2">
    <name type="scientific">Pristionchus entomophagus</name>
    <dbReference type="NCBI Taxonomy" id="358040"/>
    <lineage>
        <taxon>Eukaryota</taxon>
        <taxon>Metazoa</taxon>
        <taxon>Ecdysozoa</taxon>
        <taxon>Nematoda</taxon>
        <taxon>Chromadorea</taxon>
        <taxon>Rhabditida</taxon>
        <taxon>Rhabditina</taxon>
        <taxon>Diplogasteromorpha</taxon>
        <taxon>Diplogasteroidea</taxon>
        <taxon>Neodiplogasteridae</taxon>
        <taxon>Pristionchus</taxon>
    </lineage>
</organism>
<feature type="non-terminal residue" evidence="1">
    <location>
        <position position="1"/>
    </location>
</feature>
<sequence length="106" mass="12493">IHELCIVLEEIIPQRICSRKCYIIYGTEIGTTFYLEESCPVRKTVLKMLSEYRDTVYACVALNDHHMPAIGSFIRGNIKTEFWQGEENENKLRKEIDNNNRQKNRI</sequence>